<proteinExistence type="predicted"/>
<dbReference type="OrthoDB" id="3050608at2759"/>
<dbReference type="PANTHER" id="PTHR40462">
    <property type="entry name" value="CHROMOSOME 1, WHOLE GENOME SHOTGUN SEQUENCE"/>
    <property type="match status" value="1"/>
</dbReference>
<accession>A0A8H3EGA1</accession>
<dbReference type="AlphaFoldDB" id="A0A8H3EGA1"/>
<sequence>MDSFKNAVGLGENKQAETTGSGEQQGGFLGGIGDKLNSAAGGGKESEKNEDLLDKGLDAVQQYGLGQGDQSNESAVEQAKDEQISDFIRGKYKSTTGNDIPIEDKER</sequence>
<organism evidence="2 3">
    <name type="scientific">Heterodermia speciosa</name>
    <dbReference type="NCBI Taxonomy" id="116794"/>
    <lineage>
        <taxon>Eukaryota</taxon>
        <taxon>Fungi</taxon>
        <taxon>Dikarya</taxon>
        <taxon>Ascomycota</taxon>
        <taxon>Pezizomycotina</taxon>
        <taxon>Lecanoromycetes</taxon>
        <taxon>OSLEUM clade</taxon>
        <taxon>Lecanoromycetidae</taxon>
        <taxon>Caliciales</taxon>
        <taxon>Physciaceae</taxon>
        <taxon>Heterodermia</taxon>
    </lineage>
</organism>
<comment type="caution">
    <text evidence="2">The sequence shown here is derived from an EMBL/GenBank/DDBJ whole genome shotgun (WGS) entry which is preliminary data.</text>
</comment>
<dbReference type="Proteomes" id="UP000664521">
    <property type="component" value="Unassembled WGS sequence"/>
</dbReference>
<feature type="compositionally biased region" description="Basic and acidic residues" evidence="1">
    <location>
        <begin position="44"/>
        <end position="57"/>
    </location>
</feature>
<gene>
    <name evidence="2" type="ORF">HETSPECPRED_006102</name>
</gene>
<evidence type="ECO:0000313" key="3">
    <source>
        <dbReference type="Proteomes" id="UP000664521"/>
    </source>
</evidence>
<dbReference type="PANTHER" id="PTHR40462:SF1">
    <property type="entry name" value="EXPRESSED PROTEIN"/>
    <property type="match status" value="1"/>
</dbReference>
<feature type="region of interest" description="Disordered" evidence="1">
    <location>
        <begin position="1"/>
        <end position="107"/>
    </location>
</feature>
<dbReference type="EMBL" id="CAJPDS010000004">
    <property type="protein sequence ID" value="CAF9906196.1"/>
    <property type="molecule type" value="Genomic_DNA"/>
</dbReference>
<protein>
    <recommendedName>
        <fullName evidence="4">DNA damage-responsive protein 48</fullName>
    </recommendedName>
</protein>
<evidence type="ECO:0000256" key="1">
    <source>
        <dbReference type="SAM" id="MobiDB-lite"/>
    </source>
</evidence>
<reference evidence="2" key="1">
    <citation type="submission" date="2021-03" db="EMBL/GenBank/DDBJ databases">
        <authorList>
            <person name="Tagirdzhanova G."/>
        </authorList>
    </citation>
    <scope>NUCLEOTIDE SEQUENCE</scope>
</reference>
<name>A0A8H3EGA1_9LECA</name>
<keyword evidence="3" id="KW-1185">Reference proteome</keyword>
<evidence type="ECO:0008006" key="4">
    <source>
        <dbReference type="Google" id="ProtNLM"/>
    </source>
</evidence>
<feature type="compositionally biased region" description="Gly residues" evidence="1">
    <location>
        <begin position="23"/>
        <end position="33"/>
    </location>
</feature>
<evidence type="ECO:0000313" key="2">
    <source>
        <dbReference type="EMBL" id="CAF9906196.1"/>
    </source>
</evidence>